<sequence length="83" mass="9062">MSYAVAYAPTAEVELRRLGPDRLRAFERGMSVLARDPYGNGSAPARAGYEDCRDATVADVVIRYEVSKSVLRVTVVRAAPSPF</sequence>
<dbReference type="OrthoDB" id="4350849at2"/>
<dbReference type="Proteomes" id="UP000286931">
    <property type="component" value="Unassembled WGS sequence"/>
</dbReference>
<comment type="caution">
    <text evidence="1">The sequence shown here is derived from an EMBL/GenBank/DDBJ whole genome shotgun (WGS) entry which is preliminary data.</text>
</comment>
<reference evidence="1 2" key="1">
    <citation type="submission" date="2018-12" db="EMBL/GenBank/DDBJ databases">
        <title>Draft genome sequence of Embleya hyalina NBRC 13850T.</title>
        <authorList>
            <person name="Komaki H."/>
            <person name="Hosoyama A."/>
            <person name="Kimura A."/>
            <person name="Ichikawa N."/>
            <person name="Tamura T."/>
        </authorList>
    </citation>
    <scope>NUCLEOTIDE SEQUENCE [LARGE SCALE GENOMIC DNA]</scope>
    <source>
        <strain evidence="1 2">NBRC 13850</strain>
    </source>
</reference>
<dbReference type="AlphaFoldDB" id="A0A401Z5S1"/>
<dbReference type="EMBL" id="BIFH01000059">
    <property type="protein sequence ID" value="GCE02168.1"/>
    <property type="molecule type" value="Genomic_DNA"/>
</dbReference>
<dbReference type="SUPFAM" id="SSF143011">
    <property type="entry name" value="RelE-like"/>
    <property type="match status" value="1"/>
</dbReference>
<proteinExistence type="predicted"/>
<protein>
    <recommendedName>
        <fullName evidence="3">Type II toxin-antitoxin system RelE/ParE family toxin</fullName>
    </recommendedName>
</protein>
<accession>A0A401Z5S1</accession>
<name>A0A401Z5S1_9ACTN</name>
<evidence type="ECO:0008006" key="3">
    <source>
        <dbReference type="Google" id="ProtNLM"/>
    </source>
</evidence>
<keyword evidence="2" id="KW-1185">Reference proteome</keyword>
<organism evidence="1 2">
    <name type="scientific">Embleya hyalina</name>
    <dbReference type="NCBI Taxonomy" id="516124"/>
    <lineage>
        <taxon>Bacteria</taxon>
        <taxon>Bacillati</taxon>
        <taxon>Actinomycetota</taxon>
        <taxon>Actinomycetes</taxon>
        <taxon>Kitasatosporales</taxon>
        <taxon>Streptomycetaceae</taxon>
        <taxon>Embleya</taxon>
    </lineage>
</organism>
<evidence type="ECO:0000313" key="1">
    <source>
        <dbReference type="EMBL" id="GCE02168.1"/>
    </source>
</evidence>
<dbReference type="Gene3D" id="3.30.2310.20">
    <property type="entry name" value="RelE-like"/>
    <property type="match status" value="1"/>
</dbReference>
<evidence type="ECO:0000313" key="2">
    <source>
        <dbReference type="Proteomes" id="UP000286931"/>
    </source>
</evidence>
<dbReference type="InterPro" id="IPR035093">
    <property type="entry name" value="RelE/ParE_toxin_dom_sf"/>
</dbReference>
<gene>
    <name evidence="1" type="ORF">EHYA_09945</name>
</gene>